<sequence length="265" mass="30051">RDGVIYFEGCLYDQLRRFLRMKTFDSPSQRGFFENIHPMLSYLLLVLGAFCCPSVFGDCDDDGKQQCMECETIDFSLNDAYCKQPLFVNFLPNTERHCLIDNICYTYFPLPDDPYTFNLYRAIVFCDGSTIIETTIVTELEIGRYRGGDPYCTFTSNVIGYAGCDTYVIYRCLVFGECTEDSQVVVYGLSPSCLPLGISCTQKVAQIVEDAGFPEIEFIALPMKLPNRCVTEQICVNNIEGNFFKALNLPVPEPQSRVGFINKFV</sequence>
<feature type="non-terminal residue" evidence="1">
    <location>
        <position position="1"/>
    </location>
</feature>
<dbReference type="AlphaFoldDB" id="A0A1B6JCL9"/>
<reference evidence="1" key="1">
    <citation type="submission" date="2015-11" db="EMBL/GenBank/DDBJ databases">
        <title>De novo transcriptome assembly of four potential Pierce s Disease insect vectors from Arizona vineyards.</title>
        <authorList>
            <person name="Tassone E.E."/>
        </authorList>
    </citation>
    <scope>NUCLEOTIDE SEQUENCE</scope>
</reference>
<dbReference type="EMBL" id="GECU01011023">
    <property type="protein sequence ID" value="JAS96683.1"/>
    <property type="molecule type" value="Transcribed_RNA"/>
</dbReference>
<accession>A0A1B6JCL9</accession>
<gene>
    <name evidence="1" type="ORF">g.9591</name>
</gene>
<name>A0A1B6JCL9_9HEMI</name>
<evidence type="ECO:0000313" key="1">
    <source>
        <dbReference type="EMBL" id="JAS96683.1"/>
    </source>
</evidence>
<organism evidence="1">
    <name type="scientific">Homalodisca liturata</name>
    <dbReference type="NCBI Taxonomy" id="320908"/>
    <lineage>
        <taxon>Eukaryota</taxon>
        <taxon>Metazoa</taxon>
        <taxon>Ecdysozoa</taxon>
        <taxon>Arthropoda</taxon>
        <taxon>Hexapoda</taxon>
        <taxon>Insecta</taxon>
        <taxon>Pterygota</taxon>
        <taxon>Neoptera</taxon>
        <taxon>Paraneoptera</taxon>
        <taxon>Hemiptera</taxon>
        <taxon>Auchenorrhyncha</taxon>
        <taxon>Membracoidea</taxon>
        <taxon>Cicadellidae</taxon>
        <taxon>Cicadellinae</taxon>
        <taxon>Proconiini</taxon>
        <taxon>Homalodisca</taxon>
    </lineage>
</organism>
<protein>
    <submittedName>
        <fullName evidence="1">Uncharacterized protein</fullName>
    </submittedName>
</protein>
<proteinExistence type="predicted"/>